<comment type="caution">
    <text evidence="1">The sequence shown here is derived from an EMBL/GenBank/DDBJ whole genome shotgun (WGS) entry which is preliminary data.</text>
</comment>
<sequence length="80" mass="8969">MCPNMSDKLTIVWSFGPSVYGYLFDLHFRKQEFLKEIAMAIVLLNGGDSFDAVQLAFIITVKLEIISPKPCTVDTLLRSA</sequence>
<organism evidence="1 2">
    <name type="scientific">Hypsibius exemplaris</name>
    <name type="common">Freshwater tardigrade</name>
    <dbReference type="NCBI Taxonomy" id="2072580"/>
    <lineage>
        <taxon>Eukaryota</taxon>
        <taxon>Metazoa</taxon>
        <taxon>Ecdysozoa</taxon>
        <taxon>Tardigrada</taxon>
        <taxon>Eutardigrada</taxon>
        <taxon>Parachela</taxon>
        <taxon>Hypsibioidea</taxon>
        <taxon>Hypsibiidae</taxon>
        <taxon>Hypsibius</taxon>
    </lineage>
</organism>
<name>A0A1W0WX84_HYPEX</name>
<dbReference type="EMBL" id="MTYJ01000036">
    <property type="protein sequence ID" value="OQV19776.1"/>
    <property type="molecule type" value="Genomic_DNA"/>
</dbReference>
<gene>
    <name evidence="1" type="ORF">BV898_06315</name>
</gene>
<dbReference type="Proteomes" id="UP000192578">
    <property type="component" value="Unassembled WGS sequence"/>
</dbReference>
<dbReference type="AlphaFoldDB" id="A0A1W0WX84"/>
<keyword evidence="2" id="KW-1185">Reference proteome</keyword>
<evidence type="ECO:0000313" key="1">
    <source>
        <dbReference type="EMBL" id="OQV19776.1"/>
    </source>
</evidence>
<protein>
    <submittedName>
        <fullName evidence="1">Uncharacterized protein</fullName>
    </submittedName>
</protein>
<evidence type="ECO:0000313" key="2">
    <source>
        <dbReference type="Proteomes" id="UP000192578"/>
    </source>
</evidence>
<proteinExistence type="predicted"/>
<accession>A0A1W0WX84</accession>
<reference evidence="2" key="1">
    <citation type="submission" date="2017-01" db="EMBL/GenBank/DDBJ databases">
        <title>Comparative genomics of anhydrobiosis in the tardigrade Hypsibius dujardini.</title>
        <authorList>
            <person name="Yoshida Y."/>
            <person name="Koutsovoulos G."/>
            <person name="Laetsch D."/>
            <person name="Stevens L."/>
            <person name="Kumar S."/>
            <person name="Horikawa D."/>
            <person name="Ishino K."/>
            <person name="Komine S."/>
            <person name="Tomita M."/>
            <person name="Blaxter M."/>
            <person name="Arakawa K."/>
        </authorList>
    </citation>
    <scope>NUCLEOTIDE SEQUENCE [LARGE SCALE GENOMIC DNA]</scope>
    <source>
        <strain evidence="2">Z151</strain>
    </source>
</reference>